<dbReference type="Gene3D" id="1.10.287.470">
    <property type="entry name" value="Helix hairpin bin"/>
    <property type="match status" value="1"/>
</dbReference>
<dbReference type="PANTHER" id="PTHR30386">
    <property type="entry name" value="MEMBRANE FUSION SUBUNIT OF EMRAB-TOLC MULTIDRUG EFFLUX PUMP"/>
    <property type="match status" value="1"/>
</dbReference>
<reference evidence="9 10" key="1">
    <citation type="submission" date="2022-02" db="EMBL/GenBank/DDBJ databases">
        <title>The genome sequence of Shewanella sp. 3B26.</title>
        <authorList>
            <person name="Du J."/>
        </authorList>
    </citation>
    <scope>NUCLEOTIDE SEQUENCE [LARGE SCALE GENOMIC DNA]</scope>
    <source>
        <strain evidence="9 10">3B26</strain>
    </source>
</reference>
<accession>A0AAJ1EZD2</accession>
<evidence type="ECO:0000313" key="10">
    <source>
        <dbReference type="Proteomes" id="UP001297581"/>
    </source>
</evidence>
<dbReference type="InterPro" id="IPR058625">
    <property type="entry name" value="MdtA-like_BSH"/>
</dbReference>
<evidence type="ECO:0000259" key="6">
    <source>
        <dbReference type="Pfam" id="PF25876"/>
    </source>
</evidence>
<feature type="domain" description="Multidrug resistance protein MdtA-like alpha-helical hairpin" evidence="6">
    <location>
        <begin position="107"/>
        <end position="172"/>
    </location>
</feature>
<evidence type="ECO:0000256" key="3">
    <source>
        <dbReference type="ARBA" id="ARBA00022692"/>
    </source>
</evidence>
<evidence type="ECO:0000256" key="1">
    <source>
        <dbReference type="ARBA" id="ARBA00004167"/>
    </source>
</evidence>
<keyword evidence="5" id="KW-0472">Membrane</keyword>
<dbReference type="Gene3D" id="2.40.30.170">
    <property type="match status" value="1"/>
</dbReference>
<dbReference type="InterPro" id="IPR050739">
    <property type="entry name" value="MFP"/>
</dbReference>
<evidence type="ECO:0000259" key="8">
    <source>
        <dbReference type="Pfam" id="PF25954"/>
    </source>
</evidence>
<evidence type="ECO:0000256" key="2">
    <source>
        <dbReference type="ARBA" id="ARBA00009477"/>
    </source>
</evidence>
<keyword evidence="10" id="KW-1185">Reference proteome</keyword>
<dbReference type="PANTHER" id="PTHR30386:SF26">
    <property type="entry name" value="TRANSPORT PROTEIN COMB"/>
    <property type="match status" value="1"/>
</dbReference>
<comment type="subcellular location">
    <subcellularLocation>
        <location evidence="1">Membrane</location>
        <topology evidence="1">Single-pass membrane protein</topology>
    </subcellularLocation>
</comment>
<evidence type="ECO:0000256" key="4">
    <source>
        <dbReference type="ARBA" id="ARBA00022989"/>
    </source>
</evidence>
<dbReference type="InterPro" id="IPR058792">
    <property type="entry name" value="Beta-barrel_RND_2"/>
</dbReference>
<proteinExistence type="inferred from homology"/>
<comment type="similarity">
    <text evidence="2">Belongs to the membrane fusion protein (MFP) (TC 8.A.1) family.</text>
</comment>
<dbReference type="Pfam" id="PF25876">
    <property type="entry name" value="HH_MFP_RND"/>
    <property type="match status" value="1"/>
</dbReference>
<dbReference type="EMBL" id="JAKUDL010000001">
    <property type="protein sequence ID" value="MCH4293392.1"/>
    <property type="molecule type" value="Genomic_DNA"/>
</dbReference>
<dbReference type="AlphaFoldDB" id="A0AAJ1EZD2"/>
<feature type="domain" description="Multidrug resistance protein MdtA-like barrel-sandwich hybrid" evidence="7">
    <location>
        <begin position="46"/>
        <end position="227"/>
    </location>
</feature>
<protein>
    <submittedName>
        <fullName evidence="9">HlyD family secretion protein</fullName>
    </submittedName>
</protein>
<evidence type="ECO:0000313" key="9">
    <source>
        <dbReference type="EMBL" id="MCH4293392.1"/>
    </source>
</evidence>
<keyword evidence="4" id="KW-1133">Transmembrane helix</keyword>
<name>A0AAJ1EZD2_9GAMM</name>
<dbReference type="InterPro" id="IPR058624">
    <property type="entry name" value="MdtA-like_HH"/>
</dbReference>
<sequence>MTESAKASKKISSYLFLAVLAIWLYSLWADRVTPMTTQAYVHAYLVRITPEVAGSITRVEVKNDQVVDAGDLLFEIDSRQYDIALAKARADLERVGQSLGANTAAVEVAQAKVGDAKAALSNASTQAKRVAALASRGVLSQAELDNAREAEDRSKASLAAAEASLIQAQQNLGPVGENNPELKAAMAALAKAELDLKRTLVSAPSRGLVTNVQLTTGQYMAPGQAALTFIDPREVWISAMVRENSLEHIQTGGKVAIVFDALPGRVFEGQVESIGWGSGGANNIDQSTGFESAQSGKQQARRFPVHIRFDTNGIERELRFGSQATVAFYTGESSIGDMLASLWMWCWSKLTYVS</sequence>
<dbReference type="GO" id="GO:0016020">
    <property type="term" value="C:membrane"/>
    <property type="evidence" value="ECO:0007669"/>
    <property type="project" value="UniProtKB-SubCell"/>
</dbReference>
<organism evidence="9 10">
    <name type="scientific">Shewanella zhuhaiensis</name>
    <dbReference type="NCBI Taxonomy" id="2919576"/>
    <lineage>
        <taxon>Bacteria</taxon>
        <taxon>Pseudomonadati</taxon>
        <taxon>Pseudomonadota</taxon>
        <taxon>Gammaproteobacteria</taxon>
        <taxon>Alteromonadales</taxon>
        <taxon>Shewanellaceae</taxon>
        <taxon>Shewanella</taxon>
    </lineage>
</organism>
<dbReference type="RefSeq" id="WP_240589932.1">
    <property type="nucleotide sequence ID" value="NZ_JAKUDL010000001.1"/>
</dbReference>
<dbReference type="Gene3D" id="2.40.50.100">
    <property type="match status" value="1"/>
</dbReference>
<evidence type="ECO:0000259" key="7">
    <source>
        <dbReference type="Pfam" id="PF25917"/>
    </source>
</evidence>
<dbReference type="SUPFAM" id="SSF111369">
    <property type="entry name" value="HlyD-like secretion proteins"/>
    <property type="match status" value="2"/>
</dbReference>
<dbReference type="Proteomes" id="UP001297581">
    <property type="component" value="Unassembled WGS sequence"/>
</dbReference>
<dbReference type="Pfam" id="PF25917">
    <property type="entry name" value="BSH_RND"/>
    <property type="match status" value="1"/>
</dbReference>
<gene>
    <name evidence="9" type="ORF">MJ923_03620</name>
</gene>
<comment type="caution">
    <text evidence="9">The sequence shown here is derived from an EMBL/GenBank/DDBJ whole genome shotgun (WGS) entry which is preliminary data.</text>
</comment>
<dbReference type="Pfam" id="PF25954">
    <property type="entry name" value="Beta-barrel_RND_2"/>
    <property type="match status" value="1"/>
</dbReference>
<feature type="domain" description="CusB-like beta-barrel" evidence="8">
    <location>
        <begin position="234"/>
        <end position="274"/>
    </location>
</feature>
<evidence type="ECO:0000256" key="5">
    <source>
        <dbReference type="ARBA" id="ARBA00023136"/>
    </source>
</evidence>
<keyword evidence="3" id="KW-0812">Transmembrane</keyword>